<accession>A0A4P8L7E4</accession>
<dbReference type="AlphaFoldDB" id="A0A4P8L7E4"/>
<keyword evidence="3" id="KW-1185">Reference proteome</keyword>
<dbReference type="EMBL" id="CP040098">
    <property type="protein sequence ID" value="QCQ23095.1"/>
    <property type="molecule type" value="Genomic_DNA"/>
</dbReference>
<reference evidence="2 3" key="2">
    <citation type="submission" date="2019-05" db="EMBL/GenBank/DDBJ databases">
        <authorList>
            <person name="Suflita J.M."/>
            <person name="Marks C.R."/>
        </authorList>
    </citation>
    <scope>NUCLEOTIDE SEQUENCE [LARGE SCALE GENOMIC DNA]</scope>
    <source>
        <strain evidence="2 3">ALDC</strain>
    </source>
</reference>
<organism evidence="2 3">
    <name type="scientific">Desulfoglaeba alkanexedens ALDC</name>
    <dbReference type="NCBI Taxonomy" id="980445"/>
    <lineage>
        <taxon>Bacteria</taxon>
        <taxon>Pseudomonadati</taxon>
        <taxon>Thermodesulfobacteriota</taxon>
        <taxon>Syntrophobacteria</taxon>
        <taxon>Syntrophobacterales</taxon>
        <taxon>Syntrophobacteraceae</taxon>
        <taxon>Desulfoglaeba</taxon>
    </lineage>
</organism>
<protein>
    <recommendedName>
        <fullName evidence="4">4Fe-4S Wbl-type domain-containing protein</fullName>
    </recommendedName>
</protein>
<proteinExistence type="predicted"/>
<reference evidence="2 3" key="1">
    <citation type="submission" date="2019-05" db="EMBL/GenBank/DDBJ databases">
        <title>The Complete Genome Sequence of the n-alkane-degrading Desulfoglaeba alkanexedens ALDC reveals multiple alkylsuccinate synthase gene clusters.</title>
        <authorList>
            <person name="Callaghan A.V."/>
            <person name="Davidova I.A."/>
            <person name="Duncan K.E."/>
            <person name="Morris B."/>
            <person name="McInerney M.J."/>
        </authorList>
    </citation>
    <scope>NUCLEOTIDE SEQUENCE [LARGE SCALE GENOMIC DNA]</scope>
    <source>
        <strain evidence="2 3">ALDC</strain>
    </source>
</reference>
<gene>
    <name evidence="2" type="ORF">FDQ92_13490</name>
</gene>
<feature type="compositionally biased region" description="Polar residues" evidence="1">
    <location>
        <begin position="1"/>
        <end position="14"/>
    </location>
</feature>
<name>A0A4P8L7E4_9BACT</name>
<sequence length="91" mass="10376">MDVVTGNKTQNESGEPSCFGDPRKVCPRDDEGVIQPQPECIGCAWVRSCLQAALKKEGVLEERPRESQRETRIGRFLKRWSEQKLARSESR</sequence>
<evidence type="ECO:0000313" key="2">
    <source>
        <dbReference type="EMBL" id="QCQ23095.1"/>
    </source>
</evidence>
<dbReference type="RefSeq" id="WP_137425375.1">
    <property type="nucleotide sequence ID" value="NZ_CP040098.1"/>
</dbReference>
<feature type="region of interest" description="Disordered" evidence="1">
    <location>
        <begin position="1"/>
        <end position="21"/>
    </location>
</feature>
<evidence type="ECO:0000256" key="1">
    <source>
        <dbReference type="SAM" id="MobiDB-lite"/>
    </source>
</evidence>
<evidence type="ECO:0000313" key="3">
    <source>
        <dbReference type="Proteomes" id="UP000298602"/>
    </source>
</evidence>
<dbReference type="OrthoDB" id="5523536at2"/>
<dbReference type="Proteomes" id="UP000298602">
    <property type="component" value="Chromosome"/>
</dbReference>
<evidence type="ECO:0008006" key="4">
    <source>
        <dbReference type="Google" id="ProtNLM"/>
    </source>
</evidence>
<dbReference type="KEGG" id="dax:FDQ92_13490"/>